<reference evidence="12" key="1">
    <citation type="journal article" date="2021" name="Sci. Rep.">
        <title>Diploid genomic architecture of Nitzschia inconspicua, an elite biomass production diatom.</title>
        <authorList>
            <person name="Oliver A."/>
            <person name="Podell S."/>
            <person name="Pinowska A."/>
            <person name="Traller J.C."/>
            <person name="Smith S.R."/>
            <person name="McClure R."/>
            <person name="Beliaev A."/>
            <person name="Bohutskyi P."/>
            <person name="Hill E.A."/>
            <person name="Rabines A."/>
            <person name="Zheng H."/>
            <person name="Allen L.Z."/>
            <person name="Kuo A."/>
            <person name="Grigoriev I.V."/>
            <person name="Allen A.E."/>
            <person name="Hazlebeck D."/>
            <person name="Allen E.E."/>
        </authorList>
    </citation>
    <scope>NUCLEOTIDE SEQUENCE</scope>
    <source>
        <strain evidence="12">Hildebrandi</strain>
    </source>
</reference>
<dbReference type="PANTHER" id="PTHR14083">
    <property type="entry name" value="YIP1 INTERACTING FACTOR HOMOLOG YIF1 PROTEIN"/>
    <property type="match status" value="1"/>
</dbReference>
<evidence type="ECO:0000313" key="13">
    <source>
        <dbReference type="Proteomes" id="UP000693970"/>
    </source>
</evidence>
<keyword evidence="13" id="KW-1185">Reference proteome</keyword>
<name>A0A9K3LAM4_9STRA</name>
<keyword evidence="4 9" id="KW-0256">Endoplasmic reticulum</keyword>
<dbReference type="OrthoDB" id="337750at2759"/>
<dbReference type="InterPro" id="IPR005578">
    <property type="entry name" value="Yif1_fam"/>
</dbReference>
<evidence type="ECO:0000256" key="4">
    <source>
        <dbReference type="ARBA" id="ARBA00022824"/>
    </source>
</evidence>
<feature type="compositionally biased region" description="Low complexity" evidence="10">
    <location>
        <begin position="79"/>
        <end position="92"/>
    </location>
</feature>
<accession>A0A9K3LAM4</accession>
<keyword evidence="2 9" id="KW-0813">Transport</keyword>
<feature type="transmembrane region" description="Helical" evidence="9">
    <location>
        <begin position="272"/>
        <end position="290"/>
    </location>
</feature>
<dbReference type="GO" id="GO:0005793">
    <property type="term" value="C:endoplasmic reticulum-Golgi intermediate compartment"/>
    <property type="evidence" value="ECO:0007669"/>
    <property type="project" value="UniProtKB-UniRule"/>
</dbReference>
<dbReference type="GO" id="GO:0005789">
    <property type="term" value="C:endoplasmic reticulum membrane"/>
    <property type="evidence" value="ECO:0007669"/>
    <property type="project" value="UniProtKB-SubCell"/>
</dbReference>
<feature type="region of interest" description="Disordered" evidence="10">
    <location>
        <begin position="1"/>
        <end position="92"/>
    </location>
</feature>
<evidence type="ECO:0000256" key="7">
    <source>
        <dbReference type="ARBA" id="ARBA00023034"/>
    </source>
</evidence>
<evidence type="ECO:0000256" key="5">
    <source>
        <dbReference type="ARBA" id="ARBA00022927"/>
    </source>
</evidence>
<evidence type="ECO:0000256" key="3">
    <source>
        <dbReference type="ARBA" id="ARBA00022692"/>
    </source>
</evidence>
<protein>
    <recommendedName>
        <fullName evidence="9">Protein YIF1</fullName>
    </recommendedName>
</protein>
<feature type="transmembrane region" description="Helical" evidence="9">
    <location>
        <begin position="231"/>
        <end position="252"/>
    </location>
</feature>
<dbReference type="EMBL" id="JAGRRH010000075">
    <property type="protein sequence ID" value="KAG7337740.1"/>
    <property type="molecule type" value="Genomic_DNA"/>
</dbReference>
<evidence type="ECO:0000256" key="6">
    <source>
        <dbReference type="ARBA" id="ARBA00022989"/>
    </source>
</evidence>
<feature type="transmembrane region" description="Helical" evidence="9">
    <location>
        <begin position="334"/>
        <end position="351"/>
    </location>
</feature>
<keyword evidence="3 9" id="KW-0812">Transmembrane</keyword>
<evidence type="ECO:0000256" key="9">
    <source>
        <dbReference type="RuleBase" id="RU368073"/>
    </source>
</evidence>
<comment type="caution">
    <text evidence="12">The sequence shown here is derived from an EMBL/GenBank/DDBJ whole genome shotgun (WGS) entry which is preliminary data.</text>
</comment>
<evidence type="ECO:0000256" key="10">
    <source>
        <dbReference type="SAM" id="MobiDB-lite"/>
    </source>
</evidence>
<proteinExistence type="inferred from homology"/>
<dbReference type="EMBL" id="JAGRRH010000014">
    <property type="protein sequence ID" value="KAG7358865.1"/>
    <property type="molecule type" value="Genomic_DNA"/>
</dbReference>
<dbReference type="GO" id="GO:0006888">
    <property type="term" value="P:endoplasmic reticulum to Golgi vesicle-mediated transport"/>
    <property type="evidence" value="ECO:0007669"/>
    <property type="project" value="UniProtKB-UniRule"/>
</dbReference>
<sequence>MSSFYNNTSARPGGSVNSGMYNSGGGRFGQQQQQSQPQQSEFSNNSNNMSQWQTPSSSTQQQTQYQQQPYGDESMSYGQPTSQQQQQHQSFGRSSFLAGMQQQGTQVASQLVADFATGNLTSEKIGEKLMDGIGKGFGGGIPGLEFVMGSLRSYFAVDNRYVKRKMVKVLFPFTNKHWHRIQMHGPETINYALPNSDENAPDLYVPVMSLITYCLLCALCYGTAGQFNPEVIASVTTWCFGTQIVEVALIRFGLYLMNTSIPFLDLFAYTGYKYLGLTINILFGILFGLFENWGRTGFYITFVWTASAASFFMLKTMSNTIPTQTASTGPTREMMVIGFAASQAVTMWFVSQTKFL</sequence>
<comment type="similarity">
    <text evidence="1 9">Belongs to the YIF1 family.</text>
</comment>
<dbReference type="GO" id="GO:0000139">
    <property type="term" value="C:Golgi membrane"/>
    <property type="evidence" value="ECO:0007669"/>
    <property type="project" value="UniProtKB-SubCell"/>
</dbReference>
<evidence type="ECO:0000313" key="12">
    <source>
        <dbReference type="EMBL" id="KAG7358865.1"/>
    </source>
</evidence>
<keyword evidence="5 9" id="KW-0653">Protein transport</keyword>
<feature type="transmembrane region" description="Helical" evidence="9">
    <location>
        <begin position="297"/>
        <end position="314"/>
    </location>
</feature>
<evidence type="ECO:0000256" key="2">
    <source>
        <dbReference type="ARBA" id="ARBA00022448"/>
    </source>
</evidence>
<feature type="transmembrane region" description="Helical" evidence="9">
    <location>
        <begin position="203"/>
        <end position="224"/>
    </location>
</feature>
<evidence type="ECO:0000313" key="11">
    <source>
        <dbReference type="EMBL" id="KAG7337740.1"/>
    </source>
</evidence>
<dbReference type="GO" id="GO:0030134">
    <property type="term" value="C:COPII-coated ER to Golgi transport vesicle"/>
    <property type="evidence" value="ECO:0007669"/>
    <property type="project" value="TreeGrafter"/>
</dbReference>
<dbReference type="PANTHER" id="PTHR14083:SF0">
    <property type="entry name" value="YIP1D-INTERACTING FACTOR 1, ISOFORM C"/>
    <property type="match status" value="1"/>
</dbReference>
<feature type="compositionally biased region" description="Polar residues" evidence="10">
    <location>
        <begin position="1"/>
        <end position="21"/>
    </location>
</feature>
<evidence type="ECO:0000256" key="8">
    <source>
        <dbReference type="ARBA" id="ARBA00023136"/>
    </source>
</evidence>
<keyword evidence="8 9" id="KW-0472">Membrane</keyword>
<comment type="function">
    <text evidence="9">Has a role in transport between endoplasmic reticulum and Golgi.</text>
</comment>
<keyword evidence="7 9" id="KW-0333">Golgi apparatus</keyword>
<gene>
    <name evidence="12" type="ORF">IV203_015454</name>
    <name evidence="11" type="ORF">IV203_020311</name>
</gene>
<comment type="subcellular location">
    <subcellularLocation>
        <location evidence="9">Endoplasmic reticulum membrane</location>
        <topology evidence="9">Multi-pass membrane protein</topology>
    </subcellularLocation>
    <subcellularLocation>
        <location evidence="9">Golgi apparatus membrane</location>
        <topology evidence="9">Multi-pass membrane protein</topology>
    </subcellularLocation>
</comment>
<keyword evidence="6 9" id="KW-1133">Transmembrane helix</keyword>
<dbReference type="Proteomes" id="UP000693970">
    <property type="component" value="Unassembled WGS sequence"/>
</dbReference>
<evidence type="ECO:0000256" key="1">
    <source>
        <dbReference type="ARBA" id="ARBA00009727"/>
    </source>
</evidence>
<organism evidence="12 13">
    <name type="scientific">Nitzschia inconspicua</name>
    <dbReference type="NCBI Taxonomy" id="303405"/>
    <lineage>
        <taxon>Eukaryota</taxon>
        <taxon>Sar</taxon>
        <taxon>Stramenopiles</taxon>
        <taxon>Ochrophyta</taxon>
        <taxon>Bacillariophyta</taxon>
        <taxon>Bacillariophyceae</taxon>
        <taxon>Bacillariophycidae</taxon>
        <taxon>Bacillariales</taxon>
        <taxon>Bacillariaceae</taxon>
        <taxon>Nitzschia</taxon>
    </lineage>
</organism>
<feature type="compositionally biased region" description="Low complexity" evidence="10">
    <location>
        <begin position="29"/>
        <end position="70"/>
    </location>
</feature>
<dbReference type="AlphaFoldDB" id="A0A9K3LAM4"/>
<dbReference type="Pfam" id="PF03878">
    <property type="entry name" value="YIF1"/>
    <property type="match status" value="1"/>
</dbReference>
<dbReference type="GO" id="GO:0015031">
    <property type="term" value="P:protein transport"/>
    <property type="evidence" value="ECO:0007669"/>
    <property type="project" value="UniProtKB-KW"/>
</dbReference>
<reference evidence="12" key="2">
    <citation type="submission" date="2021-04" db="EMBL/GenBank/DDBJ databases">
        <authorList>
            <person name="Podell S."/>
        </authorList>
    </citation>
    <scope>NUCLEOTIDE SEQUENCE</scope>
    <source>
        <strain evidence="12">Hildebrandi</strain>
    </source>
</reference>